<comment type="caution">
    <text evidence="8">The sequence shown here is derived from an EMBL/GenBank/DDBJ whole genome shotgun (WGS) entry which is preliminary data.</text>
</comment>
<evidence type="ECO:0000256" key="3">
    <source>
        <dbReference type="ARBA" id="ARBA00022692"/>
    </source>
</evidence>
<dbReference type="Proteomes" id="UP000677082">
    <property type="component" value="Unassembled WGS sequence"/>
</dbReference>
<evidence type="ECO:0000256" key="7">
    <source>
        <dbReference type="SAM" id="Phobius"/>
    </source>
</evidence>
<reference evidence="8 9" key="1">
    <citation type="submission" date="2021-03" db="EMBL/GenBank/DDBJ databases">
        <title>Whole genome shotgun sequence of Actinoplanes toevensis NBRC 105298.</title>
        <authorList>
            <person name="Komaki H."/>
            <person name="Tamura T."/>
        </authorList>
    </citation>
    <scope>NUCLEOTIDE SEQUENCE [LARGE SCALE GENOMIC DNA]</scope>
    <source>
        <strain evidence="8 9">NBRC 105298</strain>
    </source>
</reference>
<dbReference type="EMBL" id="BOQN01000053">
    <property type="protein sequence ID" value="GIM92318.1"/>
    <property type="molecule type" value="Genomic_DNA"/>
</dbReference>
<dbReference type="GO" id="GO:0016020">
    <property type="term" value="C:membrane"/>
    <property type="evidence" value="ECO:0007669"/>
    <property type="project" value="InterPro"/>
</dbReference>
<evidence type="ECO:0000256" key="4">
    <source>
        <dbReference type="ARBA" id="ARBA00022989"/>
    </source>
</evidence>
<evidence type="ECO:0000256" key="1">
    <source>
        <dbReference type="ARBA" id="ARBA00004236"/>
    </source>
</evidence>
<evidence type="ECO:0000256" key="6">
    <source>
        <dbReference type="SAM" id="MobiDB-lite"/>
    </source>
</evidence>
<evidence type="ECO:0008006" key="10">
    <source>
        <dbReference type="Google" id="ProtNLM"/>
    </source>
</evidence>
<dbReference type="RefSeq" id="WP_213008205.1">
    <property type="nucleotide sequence ID" value="NZ_BOQN01000053.1"/>
</dbReference>
<feature type="region of interest" description="Disordered" evidence="6">
    <location>
        <begin position="85"/>
        <end position="110"/>
    </location>
</feature>
<evidence type="ECO:0000256" key="5">
    <source>
        <dbReference type="ARBA" id="ARBA00023136"/>
    </source>
</evidence>
<dbReference type="AlphaFoldDB" id="A0A919TAZ9"/>
<name>A0A919TAZ9_9ACTN</name>
<dbReference type="InterPro" id="IPR022781">
    <property type="entry name" value="Flagellar_biosynth_FliO"/>
</dbReference>
<organism evidence="8 9">
    <name type="scientific">Paractinoplanes toevensis</name>
    <dbReference type="NCBI Taxonomy" id="571911"/>
    <lineage>
        <taxon>Bacteria</taxon>
        <taxon>Bacillati</taxon>
        <taxon>Actinomycetota</taxon>
        <taxon>Actinomycetes</taxon>
        <taxon>Micromonosporales</taxon>
        <taxon>Micromonosporaceae</taxon>
        <taxon>Paractinoplanes</taxon>
    </lineage>
</organism>
<dbReference type="GO" id="GO:0044781">
    <property type="term" value="P:bacterial-type flagellum organization"/>
    <property type="evidence" value="ECO:0007669"/>
    <property type="project" value="InterPro"/>
</dbReference>
<proteinExistence type="predicted"/>
<comment type="subcellular location">
    <subcellularLocation>
        <location evidence="1">Cell membrane</location>
    </subcellularLocation>
</comment>
<evidence type="ECO:0000256" key="2">
    <source>
        <dbReference type="ARBA" id="ARBA00022475"/>
    </source>
</evidence>
<keyword evidence="9" id="KW-1185">Reference proteome</keyword>
<evidence type="ECO:0000313" key="8">
    <source>
        <dbReference type="EMBL" id="GIM92318.1"/>
    </source>
</evidence>
<dbReference type="Pfam" id="PF04347">
    <property type="entry name" value="FliO"/>
    <property type="match status" value="1"/>
</dbReference>
<evidence type="ECO:0000313" key="9">
    <source>
        <dbReference type="Proteomes" id="UP000677082"/>
    </source>
</evidence>
<keyword evidence="4 7" id="KW-1133">Transmembrane helix</keyword>
<sequence length="127" mass="14049">MLELVLRIGFSLLVVLGLMWAVARLVRRPLSARRAHGALAVLNRQQINRNAEVAVVRVGDRAIIIGVTEAQVNFLGEADVADFEKPEHEEHVPLEPADLPAVHPAGPGANRLDRTLLETIRDRTSRR</sequence>
<accession>A0A919TAZ9</accession>
<keyword evidence="3 7" id="KW-0812">Transmembrane</keyword>
<protein>
    <recommendedName>
        <fullName evidence="10">Flagellar protein</fullName>
    </recommendedName>
</protein>
<keyword evidence="2" id="KW-1003">Cell membrane</keyword>
<gene>
    <name evidence="8" type="ORF">Ato02nite_041110</name>
</gene>
<feature type="transmembrane region" description="Helical" evidence="7">
    <location>
        <begin position="6"/>
        <end position="26"/>
    </location>
</feature>
<keyword evidence="5 7" id="KW-0472">Membrane</keyword>